<protein>
    <submittedName>
        <fullName evidence="2">Adducin 3</fullName>
    </submittedName>
</protein>
<gene>
    <name evidence="2" type="ORF">mRhiFer1_000349</name>
</gene>
<sequence length="66" mass="7750">MTNLPHRPLPTPSAISQKENLKSIRRQSNASSEAWKMLSRNYSQMTLHLFHKFSLKFSHRKISLKN</sequence>
<feature type="region of interest" description="Disordered" evidence="1">
    <location>
        <begin position="1"/>
        <end position="30"/>
    </location>
</feature>
<dbReference type="EMBL" id="JACAGC010000015">
    <property type="protein sequence ID" value="KAF6316813.1"/>
    <property type="molecule type" value="Genomic_DNA"/>
</dbReference>
<evidence type="ECO:0000256" key="1">
    <source>
        <dbReference type="SAM" id="MobiDB-lite"/>
    </source>
</evidence>
<dbReference type="Proteomes" id="UP000585614">
    <property type="component" value="Unassembled WGS sequence"/>
</dbReference>
<evidence type="ECO:0000313" key="2">
    <source>
        <dbReference type="EMBL" id="KAF6316813.1"/>
    </source>
</evidence>
<dbReference type="AlphaFoldDB" id="A0A7J7UVC0"/>
<organism evidence="2 3">
    <name type="scientific">Rhinolophus ferrumequinum</name>
    <name type="common">Greater horseshoe bat</name>
    <dbReference type="NCBI Taxonomy" id="59479"/>
    <lineage>
        <taxon>Eukaryota</taxon>
        <taxon>Metazoa</taxon>
        <taxon>Chordata</taxon>
        <taxon>Craniata</taxon>
        <taxon>Vertebrata</taxon>
        <taxon>Euteleostomi</taxon>
        <taxon>Mammalia</taxon>
        <taxon>Eutheria</taxon>
        <taxon>Laurasiatheria</taxon>
        <taxon>Chiroptera</taxon>
        <taxon>Yinpterochiroptera</taxon>
        <taxon>Rhinolophoidea</taxon>
        <taxon>Rhinolophidae</taxon>
        <taxon>Rhinolophinae</taxon>
        <taxon>Rhinolophus</taxon>
    </lineage>
</organism>
<proteinExistence type="predicted"/>
<reference evidence="2 3" key="1">
    <citation type="journal article" date="2020" name="Nature">
        <title>Six reference-quality genomes reveal evolution of bat adaptations.</title>
        <authorList>
            <person name="Jebb D."/>
            <person name="Huang Z."/>
            <person name="Pippel M."/>
            <person name="Hughes G.M."/>
            <person name="Lavrichenko K."/>
            <person name="Devanna P."/>
            <person name="Winkler S."/>
            <person name="Jermiin L.S."/>
            <person name="Skirmuntt E.C."/>
            <person name="Katzourakis A."/>
            <person name="Burkitt-Gray L."/>
            <person name="Ray D.A."/>
            <person name="Sullivan K.A.M."/>
            <person name="Roscito J.G."/>
            <person name="Kirilenko B.M."/>
            <person name="Davalos L.M."/>
            <person name="Corthals A.P."/>
            <person name="Power M.L."/>
            <person name="Jones G."/>
            <person name="Ransome R.D."/>
            <person name="Dechmann D.K.N."/>
            <person name="Locatelli A.G."/>
            <person name="Puechmaille S.J."/>
            <person name="Fedrigo O."/>
            <person name="Jarvis E.D."/>
            <person name="Hiller M."/>
            <person name="Vernes S.C."/>
            <person name="Myers E.W."/>
            <person name="Teeling E.C."/>
        </authorList>
    </citation>
    <scope>NUCLEOTIDE SEQUENCE [LARGE SCALE GENOMIC DNA]</scope>
    <source>
        <strain evidence="2">MRhiFer1</strain>
        <tissue evidence="2">Lung</tissue>
    </source>
</reference>
<accession>A0A7J7UVC0</accession>
<comment type="caution">
    <text evidence="2">The sequence shown here is derived from an EMBL/GenBank/DDBJ whole genome shotgun (WGS) entry which is preliminary data.</text>
</comment>
<evidence type="ECO:0000313" key="3">
    <source>
        <dbReference type="Proteomes" id="UP000585614"/>
    </source>
</evidence>
<name>A0A7J7UVC0_RHIFE</name>